<evidence type="ECO:0000256" key="7">
    <source>
        <dbReference type="ARBA" id="ARBA00023098"/>
    </source>
</evidence>
<evidence type="ECO:0000256" key="9">
    <source>
        <dbReference type="ARBA" id="ARBA00025049"/>
    </source>
</evidence>
<evidence type="ECO:0000256" key="3">
    <source>
        <dbReference type="ARBA" id="ARBA00009174"/>
    </source>
</evidence>
<dbReference type="SUPFAM" id="SSF54637">
    <property type="entry name" value="Thioesterase/thiol ester dehydrase-isomerase"/>
    <property type="match status" value="1"/>
</dbReference>
<dbReference type="HOGENOM" id="CLU_078912_3_0_0"/>
<evidence type="ECO:0000256" key="6">
    <source>
        <dbReference type="ARBA" id="ARBA00022556"/>
    </source>
</evidence>
<dbReference type="EMBL" id="ADVR01000003">
    <property type="protein sequence ID" value="EFO82059.1"/>
    <property type="molecule type" value="Genomic_DNA"/>
</dbReference>
<dbReference type="PANTHER" id="PTHR30272:SF1">
    <property type="entry name" value="3-HYDROXYACYL-[ACYL-CARRIER-PROTEIN] DEHYDRATASE"/>
    <property type="match status" value="1"/>
</dbReference>
<evidence type="ECO:0000256" key="8">
    <source>
        <dbReference type="ARBA" id="ARBA00023239"/>
    </source>
</evidence>
<dbReference type="eggNOG" id="COG0764">
    <property type="taxonomic scope" value="Bacteria"/>
</dbReference>
<dbReference type="NCBIfam" id="TIGR01750">
    <property type="entry name" value="fabZ"/>
    <property type="match status" value="1"/>
</dbReference>
<dbReference type="GO" id="GO:0009245">
    <property type="term" value="P:lipid A biosynthetic process"/>
    <property type="evidence" value="ECO:0007669"/>
    <property type="project" value="UniProtKB-UniRule"/>
</dbReference>
<dbReference type="GO" id="GO:0005737">
    <property type="term" value="C:cytoplasm"/>
    <property type="evidence" value="ECO:0007669"/>
    <property type="project" value="UniProtKB-SubCell"/>
</dbReference>
<comment type="caution">
    <text evidence="11">The sequence shown here is derived from an EMBL/GenBank/DDBJ whole genome shotgun (WGS) entry which is preliminary data.</text>
</comment>
<dbReference type="GO" id="GO:0016020">
    <property type="term" value="C:membrane"/>
    <property type="evidence" value="ECO:0007669"/>
    <property type="project" value="GOC"/>
</dbReference>
<comment type="similarity">
    <text evidence="3 10">Belongs to the thioester dehydratase family. FabZ subfamily.</text>
</comment>
<comment type="function">
    <text evidence="9 10">Involved in unsaturated fatty acids biosynthesis. Catalyzes the dehydration of short chain beta-hydroxyacyl-ACPs and long chain saturated and unsaturated beta-hydroxyacyl-ACPs.</text>
</comment>
<dbReference type="OrthoDB" id="9772788at2"/>
<evidence type="ECO:0000313" key="12">
    <source>
        <dbReference type="Proteomes" id="UP000054010"/>
    </source>
</evidence>
<name>E1IA57_9CHLR</name>
<gene>
    <name evidence="10" type="primary">fabZ</name>
    <name evidence="11" type="ORF">OSCT_0208</name>
</gene>
<evidence type="ECO:0000256" key="1">
    <source>
        <dbReference type="ARBA" id="ARBA00001055"/>
    </source>
</evidence>
<sequence length="143" mass="15325">MLTTQEIMAIIPHRYPFLLVDRILELEPGLRAVGEKLVSANEPQFTGHFPGNPIMPGVLILEALAQTGAVAALSLPEHAGKLVLFAGVDGARFKRVVRPGDVLRLEVTMEKFRRGVGKAAAKATVEGQLACEAELLFAITAGQ</sequence>
<comment type="subcellular location">
    <subcellularLocation>
        <location evidence="2 10">Cytoplasm</location>
    </subcellularLocation>
</comment>
<accession>E1IA57</accession>
<dbReference type="Proteomes" id="UP000054010">
    <property type="component" value="Unassembled WGS sequence"/>
</dbReference>
<dbReference type="InterPro" id="IPR010084">
    <property type="entry name" value="FabZ"/>
</dbReference>
<keyword evidence="5 10" id="KW-0444">Lipid biosynthesis</keyword>
<dbReference type="Pfam" id="PF07977">
    <property type="entry name" value="FabA"/>
    <property type="match status" value="1"/>
</dbReference>
<protein>
    <recommendedName>
        <fullName evidence="10">3-hydroxyacyl-[acyl-carrier-protein] dehydratase FabZ</fullName>
        <ecNumber evidence="10">4.2.1.59</ecNumber>
    </recommendedName>
    <alternativeName>
        <fullName evidence="10">(3R)-hydroxymyristoyl-[acyl-carrier-protein] dehydratase</fullName>
        <shortName evidence="10">(3R)-hydroxymyristoyl-ACP dehydrase</shortName>
    </alternativeName>
    <alternativeName>
        <fullName evidence="10">Beta-hydroxyacyl-ACP dehydratase</fullName>
    </alternativeName>
</protein>
<dbReference type="InterPro" id="IPR013114">
    <property type="entry name" value="FabA_FabZ"/>
</dbReference>
<dbReference type="CDD" id="cd01288">
    <property type="entry name" value="FabZ"/>
    <property type="match status" value="1"/>
</dbReference>
<dbReference type="InterPro" id="IPR029069">
    <property type="entry name" value="HotDog_dom_sf"/>
</dbReference>
<evidence type="ECO:0000256" key="2">
    <source>
        <dbReference type="ARBA" id="ARBA00004496"/>
    </source>
</evidence>
<proteinExistence type="inferred from homology"/>
<dbReference type="FunFam" id="3.10.129.10:FF:000001">
    <property type="entry name" value="3-hydroxyacyl-[acyl-carrier-protein] dehydratase FabZ"/>
    <property type="match status" value="1"/>
</dbReference>
<reference evidence="11 12" key="1">
    <citation type="journal article" date="2011" name="J. Bacteriol.">
        <title>Draft genome sequence of the anoxygenic filamentous phototrophic bacterium Oscillochloris trichoides subsp. DG-6.</title>
        <authorList>
            <person name="Kuznetsov B.B."/>
            <person name="Ivanovsky R.N."/>
            <person name="Keppen O.I."/>
            <person name="Sukhacheva M.V."/>
            <person name="Bumazhkin B.K."/>
            <person name="Patutina E.O."/>
            <person name="Beletsky A.V."/>
            <person name="Mardanov A.V."/>
            <person name="Baslerov R.V."/>
            <person name="Panteleeva A.N."/>
            <person name="Kolganova T.V."/>
            <person name="Ravin N.V."/>
            <person name="Skryabin K.G."/>
        </authorList>
    </citation>
    <scope>NUCLEOTIDE SEQUENCE [LARGE SCALE GENOMIC DNA]</scope>
    <source>
        <strain evidence="11 12">DG-6</strain>
    </source>
</reference>
<evidence type="ECO:0000256" key="4">
    <source>
        <dbReference type="ARBA" id="ARBA00022490"/>
    </source>
</evidence>
<evidence type="ECO:0000256" key="5">
    <source>
        <dbReference type="ARBA" id="ARBA00022516"/>
    </source>
</evidence>
<keyword evidence="4 10" id="KW-0963">Cytoplasm</keyword>
<dbReference type="NCBIfam" id="NF000582">
    <property type="entry name" value="PRK00006.1"/>
    <property type="match status" value="1"/>
</dbReference>
<dbReference type="GO" id="GO:0006633">
    <property type="term" value="P:fatty acid biosynthetic process"/>
    <property type="evidence" value="ECO:0007669"/>
    <property type="project" value="UniProtKB-UniRule"/>
</dbReference>
<dbReference type="HAMAP" id="MF_00406">
    <property type="entry name" value="FabZ"/>
    <property type="match status" value="1"/>
</dbReference>
<dbReference type="AlphaFoldDB" id="E1IA57"/>
<keyword evidence="12" id="KW-1185">Reference proteome</keyword>
<keyword evidence="7 10" id="KW-0443">Lipid metabolism</keyword>
<dbReference type="EC" id="4.2.1.59" evidence="10"/>
<feature type="active site" evidence="10">
    <location>
        <position position="48"/>
    </location>
</feature>
<keyword evidence="8 10" id="KW-0456">Lyase</keyword>
<keyword evidence="6 10" id="KW-0441">Lipid A biosynthesis</keyword>
<dbReference type="GO" id="GO:0019171">
    <property type="term" value="F:(3R)-hydroxyacyl-[acyl-carrier-protein] dehydratase activity"/>
    <property type="evidence" value="ECO:0007669"/>
    <property type="project" value="UniProtKB-EC"/>
</dbReference>
<comment type="catalytic activity">
    <reaction evidence="1 10">
        <text>a (3R)-hydroxyacyl-[ACP] = a (2E)-enoyl-[ACP] + H2O</text>
        <dbReference type="Rhea" id="RHEA:13097"/>
        <dbReference type="Rhea" id="RHEA-COMP:9925"/>
        <dbReference type="Rhea" id="RHEA-COMP:9945"/>
        <dbReference type="ChEBI" id="CHEBI:15377"/>
        <dbReference type="ChEBI" id="CHEBI:78784"/>
        <dbReference type="ChEBI" id="CHEBI:78827"/>
        <dbReference type="EC" id="4.2.1.59"/>
    </reaction>
</comment>
<dbReference type="PANTHER" id="PTHR30272">
    <property type="entry name" value="3-HYDROXYACYL-[ACYL-CARRIER-PROTEIN] DEHYDRATASE"/>
    <property type="match status" value="1"/>
</dbReference>
<organism evidence="11 12">
    <name type="scientific">Oscillochloris trichoides DG-6</name>
    <dbReference type="NCBI Taxonomy" id="765420"/>
    <lineage>
        <taxon>Bacteria</taxon>
        <taxon>Bacillati</taxon>
        <taxon>Chloroflexota</taxon>
        <taxon>Chloroflexia</taxon>
        <taxon>Chloroflexales</taxon>
        <taxon>Chloroflexineae</taxon>
        <taxon>Oscillochloridaceae</taxon>
        <taxon>Oscillochloris</taxon>
    </lineage>
</organism>
<evidence type="ECO:0000313" key="11">
    <source>
        <dbReference type="EMBL" id="EFO82059.1"/>
    </source>
</evidence>
<dbReference type="STRING" id="765420.OSCT_0208"/>
<evidence type="ECO:0000256" key="10">
    <source>
        <dbReference type="HAMAP-Rule" id="MF_00406"/>
    </source>
</evidence>
<dbReference type="Gene3D" id="3.10.129.10">
    <property type="entry name" value="Hotdog Thioesterase"/>
    <property type="match status" value="1"/>
</dbReference>